<dbReference type="OrthoDB" id="9970095at2759"/>
<protein>
    <recommendedName>
        <fullName evidence="1">YdbS-like PH domain-containing protein</fullName>
    </recommendedName>
</protein>
<evidence type="ECO:0000313" key="2">
    <source>
        <dbReference type="EMBL" id="KJE95916.1"/>
    </source>
</evidence>
<dbReference type="InterPro" id="IPR005182">
    <property type="entry name" value="YdbS-like_PH"/>
</dbReference>
<organism evidence="2 3">
    <name type="scientific">Capsaspora owczarzaki (strain ATCC 30864)</name>
    <dbReference type="NCBI Taxonomy" id="595528"/>
    <lineage>
        <taxon>Eukaryota</taxon>
        <taxon>Filasterea</taxon>
        <taxon>Capsaspora</taxon>
    </lineage>
</organism>
<sequence>MGKFCPNCGKAADSGKFCGECGAAIDGGAASPSGSSAQAVAKVSVTTEAKVEGGDDIIWEGETWPKGCLSPMCCSATHWKISRKRIDITRGCCGSTMDTTDFRRVTDMNFSRSILQMCLNRGTITIFSSDATDPELKLTTWRMKALYPKLRDAWGKARIATSVDVPDHH</sequence>
<evidence type="ECO:0000259" key="1">
    <source>
        <dbReference type="Pfam" id="PF03703"/>
    </source>
</evidence>
<dbReference type="RefSeq" id="XP_004345058.1">
    <property type="nucleotide sequence ID" value="XM_004345008.2"/>
</dbReference>
<dbReference type="Pfam" id="PF03703">
    <property type="entry name" value="bPH_2"/>
    <property type="match status" value="1"/>
</dbReference>
<dbReference type="AlphaFoldDB" id="A0A0D2ULD6"/>
<dbReference type="EMBL" id="KE346370">
    <property type="protein sequence ID" value="KJE95916.1"/>
    <property type="molecule type" value="Genomic_DNA"/>
</dbReference>
<evidence type="ECO:0000313" key="3">
    <source>
        <dbReference type="Proteomes" id="UP000008743"/>
    </source>
</evidence>
<feature type="domain" description="YdbS-like PH" evidence="1">
    <location>
        <begin position="76"/>
        <end position="137"/>
    </location>
</feature>
<keyword evidence="3" id="KW-1185">Reference proteome</keyword>
<dbReference type="OMA" id="MCCSATH"/>
<dbReference type="PhylomeDB" id="A0A0D2ULD6"/>
<dbReference type="eggNOG" id="ENOG502SVVM">
    <property type="taxonomic scope" value="Eukaryota"/>
</dbReference>
<dbReference type="Proteomes" id="UP000008743">
    <property type="component" value="Unassembled WGS sequence"/>
</dbReference>
<name>A0A0D2ULD6_CAPO3</name>
<dbReference type="InParanoid" id="A0A0D2ULD6"/>
<proteinExistence type="predicted"/>
<gene>
    <name evidence="2" type="ORF">CAOG_006309</name>
</gene>
<accession>A0A0D2ULD6</accession>
<reference evidence="3" key="1">
    <citation type="submission" date="2011-02" db="EMBL/GenBank/DDBJ databases">
        <title>The Genome Sequence of Capsaspora owczarzaki ATCC 30864.</title>
        <authorList>
            <person name="Russ C."/>
            <person name="Cuomo C."/>
            <person name="Burger G."/>
            <person name="Gray M.W."/>
            <person name="Holland P.W.H."/>
            <person name="King N."/>
            <person name="Lang F.B.F."/>
            <person name="Roger A.J."/>
            <person name="Ruiz-Trillo I."/>
            <person name="Young S.K."/>
            <person name="Zeng Q."/>
            <person name="Gargeya S."/>
            <person name="Alvarado L."/>
            <person name="Berlin A."/>
            <person name="Chapman S.B."/>
            <person name="Chen Z."/>
            <person name="Freedman E."/>
            <person name="Gellesch M."/>
            <person name="Goldberg J."/>
            <person name="Griggs A."/>
            <person name="Gujja S."/>
            <person name="Heilman E."/>
            <person name="Heiman D."/>
            <person name="Howarth C."/>
            <person name="Mehta T."/>
            <person name="Neiman D."/>
            <person name="Pearson M."/>
            <person name="Roberts A."/>
            <person name="Saif S."/>
            <person name="Shea T."/>
            <person name="Shenoy N."/>
            <person name="Sisk P."/>
            <person name="Stolte C."/>
            <person name="Sykes S."/>
            <person name="White J."/>
            <person name="Yandava C."/>
            <person name="Haas B."/>
            <person name="Nusbaum C."/>
            <person name="Birren B."/>
        </authorList>
    </citation>
    <scope>NUCLEOTIDE SEQUENCE</scope>
    <source>
        <strain evidence="3">ATCC 30864</strain>
    </source>
</reference>